<protein>
    <submittedName>
        <fullName evidence="2">Metallophosphoesterase</fullName>
    </submittedName>
</protein>
<dbReference type="EMBL" id="JAXCLW010000005">
    <property type="protein sequence ID" value="MDY0884597.1"/>
    <property type="molecule type" value="Genomic_DNA"/>
</dbReference>
<dbReference type="SUPFAM" id="SSF56300">
    <property type="entry name" value="Metallo-dependent phosphatases"/>
    <property type="match status" value="1"/>
</dbReference>
<evidence type="ECO:0000259" key="1">
    <source>
        <dbReference type="Pfam" id="PF00149"/>
    </source>
</evidence>
<dbReference type="Gene3D" id="3.60.21.10">
    <property type="match status" value="1"/>
</dbReference>
<reference evidence="2 3" key="1">
    <citation type="journal article" date="2016" name="Antonie Van Leeuwenhoek">
        <title>Dongia soli sp. nov., isolated from soil from Dokdo, Korea.</title>
        <authorList>
            <person name="Kim D.U."/>
            <person name="Lee H."/>
            <person name="Kim H."/>
            <person name="Kim S.G."/>
            <person name="Ka J.O."/>
        </authorList>
    </citation>
    <scope>NUCLEOTIDE SEQUENCE [LARGE SCALE GENOMIC DNA]</scope>
    <source>
        <strain evidence="2 3">D78</strain>
    </source>
</reference>
<gene>
    <name evidence="2" type="ORF">SMD27_17270</name>
</gene>
<dbReference type="InterPro" id="IPR004843">
    <property type="entry name" value="Calcineurin-like_PHP"/>
</dbReference>
<accession>A0ABU5EE59</accession>
<dbReference type="Pfam" id="PF00149">
    <property type="entry name" value="Metallophos"/>
    <property type="match status" value="1"/>
</dbReference>
<name>A0ABU5EE59_9PROT</name>
<evidence type="ECO:0000313" key="2">
    <source>
        <dbReference type="EMBL" id="MDY0884597.1"/>
    </source>
</evidence>
<comment type="caution">
    <text evidence="2">The sequence shown here is derived from an EMBL/GenBank/DDBJ whole genome shotgun (WGS) entry which is preliminary data.</text>
</comment>
<keyword evidence="3" id="KW-1185">Reference proteome</keyword>
<dbReference type="PANTHER" id="PTHR42850">
    <property type="entry name" value="METALLOPHOSPHOESTERASE"/>
    <property type="match status" value="1"/>
</dbReference>
<dbReference type="RefSeq" id="WP_320509670.1">
    <property type="nucleotide sequence ID" value="NZ_JAXCLW010000005.1"/>
</dbReference>
<feature type="domain" description="Calcineurin-like phosphoesterase" evidence="1">
    <location>
        <begin position="19"/>
        <end position="226"/>
    </location>
</feature>
<dbReference type="InterPro" id="IPR050126">
    <property type="entry name" value="Ap4A_hydrolase"/>
</dbReference>
<dbReference type="Proteomes" id="UP001279642">
    <property type="component" value="Unassembled WGS sequence"/>
</dbReference>
<proteinExistence type="predicted"/>
<dbReference type="PANTHER" id="PTHR42850:SF4">
    <property type="entry name" value="ZINC-DEPENDENT ENDOPOLYPHOSPHATASE"/>
    <property type="match status" value="1"/>
</dbReference>
<dbReference type="InterPro" id="IPR029052">
    <property type="entry name" value="Metallo-depent_PP-like"/>
</dbReference>
<organism evidence="2 3">
    <name type="scientific">Dongia soli</name>
    <dbReference type="NCBI Taxonomy" id="600628"/>
    <lineage>
        <taxon>Bacteria</taxon>
        <taxon>Pseudomonadati</taxon>
        <taxon>Pseudomonadota</taxon>
        <taxon>Alphaproteobacteria</taxon>
        <taxon>Rhodospirillales</taxon>
        <taxon>Dongiaceae</taxon>
        <taxon>Dongia</taxon>
    </lineage>
</organism>
<evidence type="ECO:0000313" key="3">
    <source>
        <dbReference type="Proteomes" id="UP001279642"/>
    </source>
</evidence>
<sequence>MIACEISDWMQAPASVTRPVFAIGDVHGCADLLVSLHDTIRKIVTGEAEGQDGAPLLVHLGDYIDRGPRPLATLELALRGCEGIETVSLPGNHEQYLWRALTERPPTEVLLSWVGRNGGAALALELGYTDAATVFADSDRFIALLRERLGPDLLARFAAMPRYLRQDRYLFVHAGIHPHIELQRQLSLSWHDFDGDRAEIDTLWIREPFLYHAGRFPENVVVVHGHTIDAVPAVRSNRIGVDTGAFMSGHLTAVELRGNRLRFITTSGPPGKWVNRI</sequence>